<dbReference type="EMBL" id="RHJS01000002">
    <property type="protein sequence ID" value="RRK32626.1"/>
    <property type="molecule type" value="Genomic_DNA"/>
</dbReference>
<reference evidence="3" key="1">
    <citation type="submission" date="2018-10" db="EMBL/GenBank/DDBJ databases">
        <title>Schaedlerella arabinophila gen. nov. sp. nov., isolated from the mouse intestinal tract and comparative analysis with the genome of the closely related altered Schaedler flora strain ASF502.</title>
        <authorList>
            <person name="Miyake S."/>
            <person name="Soh M."/>
            <person name="Seedorf H."/>
        </authorList>
    </citation>
    <scope>NUCLEOTIDE SEQUENCE [LARGE SCALE GENOMIC DNA]</scope>
    <source>
        <strain evidence="3">DSM 106076</strain>
    </source>
</reference>
<comment type="similarity">
    <text evidence="1">Belongs to the NAD(P)-dependent epimerase/dehydratase family.</text>
</comment>
<dbReference type="SUPFAM" id="SSF51735">
    <property type="entry name" value="NAD(P)-binding Rossmann-fold domains"/>
    <property type="match status" value="1"/>
</dbReference>
<dbReference type="Gene3D" id="3.40.50.720">
    <property type="entry name" value="NAD(P)-binding Rossmann-like Domain"/>
    <property type="match status" value="1"/>
</dbReference>
<accession>A0A3R8LG59</accession>
<evidence type="ECO:0000256" key="1">
    <source>
        <dbReference type="ARBA" id="ARBA00007637"/>
    </source>
</evidence>
<comment type="caution">
    <text evidence="3">The sequence shown here is derived from an EMBL/GenBank/DDBJ whole genome shotgun (WGS) entry which is preliminary data.</text>
</comment>
<dbReference type="Pfam" id="PF01370">
    <property type="entry name" value="Epimerase"/>
    <property type="match status" value="1"/>
</dbReference>
<protein>
    <submittedName>
        <fullName evidence="3">NAD(P)-dependent oxidoreductase</fullName>
    </submittedName>
</protein>
<keyword evidence="4" id="KW-1185">Reference proteome</keyword>
<evidence type="ECO:0000259" key="2">
    <source>
        <dbReference type="Pfam" id="PF01370"/>
    </source>
</evidence>
<proteinExistence type="inferred from homology"/>
<dbReference type="Proteomes" id="UP000274920">
    <property type="component" value="Unassembled WGS sequence"/>
</dbReference>
<sequence length="333" mass="37831">MLQKSLLSILYIRRKTFLKKVIVTGANGFIGSELLKELIREGIQVIAVVRCENSSITRIKDLPNVSIVYCDMGDIHNLPEIIEDRNIDACFHLAWLGSFGDERGDYEMQMRNVTYALHTIDAISKMGIKRFIGAGTLAEKDVLNYHAEDGAIPNSVSFYGIAKLTAHFMTKTECTRLGIDHIWCYLSNTFAAGSTTNNFVMMASRLMLSGKRASFTAGEQIYDFMYVTDTARALQFAAKYGNKNTAYYLGSNKERKLKEYIKIIRDMIDPDIKLYLGDIPFNGKPLPPEAYDGQKLMHDTGFKPSIDFEEGIKWTIEWLRKTEFNDIQEMGEQ</sequence>
<evidence type="ECO:0000313" key="3">
    <source>
        <dbReference type="EMBL" id="RRK32626.1"/>
    </source>
</evidence>
<dbReference type="PANTHER" id="PTHR43000">
    <property type="entry name" value="DTDP-D-GLUCOSE 4,6-DEHYDRATASE-RELATED"/>
    <property type="match status" value="1"/>
</dbReference>
<name>A0A3R8LG59_9FIRM</name>
<gene>
    <name evidence="3" type="ORF">EBB54_15630</name>
</gene>
<dbReference type="InterPro" id="IPR036291">
    <property type="entry name" value="NAD(P)-bd_dom_sf"/>
</dbReference>
<dbReference type="AlphaFoldDB" id="A0A3R8LG59"/>
<feature type="domain" description="NAD-dependent epimerase/dehydratase" evidence="2">
    <location>
        <begin position="21"/>
        <end position="250"/>
    </location>
</feature>
<organism evidence="3 4">
    <name type="scientific">Schaedlerella arabinosiphila</name>
    <dbReference type="NCBI Taxonomy" id="2044587"/>
    <lineage>
        <taxon>Bacteria</taxon>
        <taxon>Bacillati</taxon>
        <taxon>Bacillota</taxon>
        <taxon>Clostridia</taxon>
        <taxon>Lachnospirales</taxon>
        <taxon>Lachnospiraceae</taxon>
        <taxon>Schaedlerella</taxon>
    </lineage>
</organism>
<evidence type="ECO:0000313" key="4">
    <source>
        <dbReference type="Proteomes" id="UP000274920"/>
    </source>
</evidence>
<dbReference type="InterPro" id="IPR001509">
    <property type="entry name" value="Epimerase_deHydtase"/>
</dbReference>